<name>A0A7I8L0D1_SPIIN</name>
<comment type="similarity">
    <text evidence="1">Belongs to the ARG7 family.</text>
</comment>
<evidence type="ECO:0000256" key="1">
    <source>
        <dbReference type="ARBA" id="ARBA00006974"/>
    </source>
</evidence>
<dbReference type="OrthoDB" id="625231at2759"/>
<dbReference type="GO" id="GO:0009733">
    <property type="term" value="P:response to auxin"/>
    <property type="evidence" value="ECO:0007669"/>
    <property type="project" value="InterPro"/>
</dbReference>
<dbReference type="PANTHER" id="PTHR31929">
    <property type="entry name" value="SAUR-LIKE AUXIN-RESPONSIVE PROTEIN FAMILY-RELATED"/>
    <property type="match status" value="1"/>
</dbReference>
<dbReference type="InterPro" id="IPR003676">
    <property type="entry name" value="SAUR_fam"/>
</dbReference>
<organism evidence="3 4">
    <name type="scientific">Spirodela intermedia</name>
    <name type="common">Intermediate duckweed</name>
    <dbReference type="NCBI Taxonomy" id="51605"/>
    <lineage>
        <taxon>Eukaryota</taxon>
        <taxon>Viridiplantae</taxon>
        <taxon>Streptophyta</taxon>
        <taxon>Embryophyta</taxon>
        <taxon>Tracheophyta</taxon>
        <taxon>Spermatophyta</taxon>
        <taxon>Magnoliopsida</taxon>
        <taxon>Liliopsida</taxon>
        <taxon>Araceae</taxon>
        <taxon>Lemnoideae</taxon>
        <taxon>Spirodela</taxon>
    </lineage>
</organism>
<evidence type="ECO:0000313" key="3">
    <source>
        <dbReference type="EMBL" id="CAA7403480.1"/>
    </source>
</evidence>
<sequence>MGRISLMGKGHGSPSSKRPAAAAELRRGHFAVYVGTEEKRFLVPVSYLKSPSFQALLHQAEEVFGLDQPPGGLRLPCSEPTFLSVVSQLGGS</sequence>
<evidence type="ECO:0000313" key="4">
    <source>
        <dbReference type="Proteomes" id="UP000663760"/>
    </source>
</evidence>
<proteinExistence type="inferred from homology"/>
<dbReference type="Pfam" id="PF02519">
    <property type="entry name" value="Auxin_inducible"/>
    <property type="match status" value="1"/>
</dbReference>
<keyword evidence="4" id="KW-1185">Reference proteome</keyword>
<reference evidence="3" key="1">
    <citation type="submission" date="2020-02" db="EMBL/GenBank/DDBJ databases">
        <authorList>
            <person name="Scholz U."/>
            <person name="Mascher M."/>
            <person name="Fiebig A."/>
        </authorList>
    </citation>
    <scope>NUCLEOTIDE SEQUENCE</scope>
</reference>
<dbReference type="Proteomes" id="UP000663760">
    <property type="component" value="Chromosome 10"/>
</dbReference>
<dbReference type="AlphaFoldDB" id="A0A7I8L0D1"/>
<gene>
    <name evidence="3" type="ORF">SI8410_10014158</name>
</gene>
<evidence type="ECO:0000256" key="2">
    <source>
        <dbReference type="SAM" id="MobiDB-lite"/>
    </source>
</evidence>
<accession>A0A7I8L0D1</accession>
<feature type="region of interest" description="Disordered" evidence="2">
    <location>
        <begin position="1"/>
        <end position="21"/>
    </location>
</feature>
<protein>
    <submittedName>
        <fullName evidence="3">Uncharacterized protein</fullName>
    </submittedName>
</protein>
<dbReference type="EMBL" id="LR746273">
    <property type="protein sequence ID" value="CAA7403480.1"/>
    <property type="molecule type" value="Genomic_DNA"/>
</dbReference>